<accession>A0ABS4ZBB8</accession>
<gene>
    <name evidence="1" type="ORF">JOF54_003283</name>
</gene>
<comment type="caution">
    <text evidence="1">The sequence shown here is derived from an EMBL/GenBank/DDBJ whole genome shotgun (WGS) entry which is preliminary data.</text>
</comment>
<keyword evidence="2" id="KW-1185">Reference proteome</keyword>
<sequence>MPEGLRSLGEQLGIPVDSDGLGGPPAVRLARAGRIMAPVLLPEQRPSLAAMLARARLLPEIRLEAELLSGPGEAPLQLRVRVSAQDGLVLSTRLFPVQGGRGFGPSPNALGAGGDLPGLSQLGPGDWQLVVRRDGVGPGGFVRRERSFALRVTAPPAPAPPPPPPAPRPVPPTITARAEPTAEGLMVRVTGTGFLPRLPADAAGVAVRLVDAVRLQDSRRFFTGSRPDGSVDALVGPVVVDTLLRNSLGQALVAVSAADSRTDPASTPSGQPLWSNTVTLAL</sequence>
<dbReference type="EMBL" id="JAGIOB010000001">
    <property type="protein sequence ID" value="MBP2418361.1"/>
    <property type="molecule type" value="Genomic_DNA"/>
</dbReference>
<evidence type="ECO:0008006" key="3">
    <source>
        <dbReference type="Google" id="ProtNLM"/>
    </source>
</evidence>
<organism evidence="1 2">
    <name type="scientific">Microlunatus capsulatus</name>
    <dbReference type="NCBI Taxonomy" id="99117"/>
    <lineage>
        <taxon>Bacteria</taxon>
        <taxon>Bacillati</taxon>
        <taxon>Actinomycetota</taxon>
        <taxon>Actinomycetes</taxon>
        <taxon>Propionibacteriales</taxon>
        <taxon>Propionibacteriaceae</taxon>
        <taxon>Microlunatus</taxon>
    </lineage>
</organism>
<dbReference type="Proteomes" id="UP000758168">
    <property type="component" value="Unassembled WGS sequence"/>
</dbReference>
<name>A0ABS4ZBB8_9ACTN</name>
<evidence type="ECO:0000313" key="2">
    <source>
        <dbReference type="Proteomes" id="UP000758168"/>
    </source>
</evidence>
<proteinExistence type="predicted"/>
<reference evidence="1 2" key="1">
    <citation type="submission" date="2021-03" db="EMBL/GenBank/DDBJ databases">
        <title>Sequencing the genomes of 1000 actinobacteria strains.</title>
        <authorList>
            <person name="Klenk H.-P."/>
        </authorList>
    </citation>
    <scope>NUCLEOTIDE SEQUENCE [LARGE SCALE GENOMIC DNA]</scope>
    <source>
        <strain evidence="1 2">DSM 12936</strain>
    </source>
</reference>
<dbReference type="RefSeq" id="WP_210057802.1">
    <property type="nucleotide sequence ID" value="NZ_BAAAMH010000033.1"/>
</dbReference>
<evidence type="ECO:0000313" key="1">
    <source>
        <dbReference type="EMBL" id="MBP2418361.1"/>
    </source>
</evidence>
<protein>
    <recommendedName>
        <fullName evidence="3">IPT/TIG domain-containing protein</fullName>
    </recommendedName>
</protein>